<evidence type="ECO:0000313" key="3">
    <source>
        <dbReference type="Proteomes" id="UP000755585"/>
    </source>
</evidence>
<protein>
    <submittedName>
        <fullName evidence="2">GGDEF domain-containing protein</fullName>
    </submittedName>
</protein>
<dbReference type="Proteomes" id="UP000755585">
    <property type="component" value="Unassembled WGS sequence"/>
</dbReference>
<keyword evidence="3" id="KW-1185">Reference proteome</keyword>
<dbReference type="EMBL" id="JAGINT010000002">
    <property type="protein sequence ID" value="MBP2354609.1"/>
    <property type="molecule type" value="Genomic_DNA"/>
</dbReference>
<dbReference type="InterPro" id="IPR043128">
    <property type="entry name" value="Rev_trsase/Diguanyl_cyclase"/>
</dbReference>
<comment type="caution">
    <text evidence="2">The sequence shown here is derived from an EMBL/GenBank/DDBJ whole genome shotgun (WGS) entry which is preliminary data.</text>
</comment>
<evidence type="ECO:0000259" key="1">
    <source>
        <dbReference type="SMART" id="SM00267"/>
    </source>
</evidence>
<proteinExistence type="predicted"/>
<name>A0ABS4UST8_9ACTN</name>
<feature type="domain" description="GGDEF" evidence="1">
    <location>
        <begin position="18"/>
        <end position="213"/>
    </location>
</feature>
<dbReference type="RefSeq" id="WP_209697394.1">
    <property type="nucleotide sequence ID" value="NZ_BAAAVU010000031.1"/>
</dbReference>
<accession>A0ABS4UST8</accession>
<evidence type="ECO:0000313" key="2">
    <source>
        <dbReference type="EMBL" id="MBP2354609.1"/>
    </source>
</evidence>
<dbReference type="SMART" id="SM00267">
    <property type="entry name" value="GGDEF"/>
    <property type="match status" value="1"/>
</dbReference>
<organism evidence="2 3">
    <name type="scientific">Kribbella aluminosa</name>
    <dbReference type="NCBI Taxonomy" id="416017"/>
    <lineage>
        <taxon>Bacteria</taxon>
        <taxon>Bacillati</taxon>
        <taxon>Actinomycetota</taxon>
        <taxon>Actinomycetes</taxon>
        <taxon>Propionibacteriales</taxon>
        <taxon>Kribbellaceae</taxon>
        <taxon>Kribbella</taxon>
    </lineage>
</organism>
<reference evidence="2 3" key="1">
    <citation type="submission" date="2021-03" db="EMBL/GenBank/DDBJ databases">
        <title>Sequencing the genomes of 1000 actinobacteria strains.</title>
        <authorList>
            <person name="Klenk H.-P."/>
        </authorList>
    </citation>
    <scope>NUCLEOTIDE SEQUENCE [LARGE SCALE GENOMIC DNA]</scope>
    <source>
        <strain evidence="2 3">DSM 18824</strain>
    </source>
</reference>
<gene>
    <name evidence="2" type="ORF">JOF29_005719</name>
</gene>
<dbReference type="SUPFAM" id="SSF55073">
    <property type="entry name" value="Nucleotide cyclase"/>
    <property type="match status" value="1"/>
</dbReference>
<dbReference type="InterPro" id="IPR000160">
    <property type="entry name" value="GGDEF_dom"/>
</dbReference>
<dbReference type="Gene3D" id="3.30.70.270">
    <property type="match status" value="1"/>
</dbReference>
<sequence>MSPPTRLPGRQIQLTPAADTRHDRFPPPTSGGWCEDARDDPITGLVAWPGFFTRLPGLIADAIGHGNSVGLAIGDVDNLKGYVEGTKAVDAQSFGHLAGNAFMGRLGTLARNWLWRTSLEHSCLATFGGDEIVLLATTTDGHPFLSHVEGLRNHLCAGLPRTVSFGAGVISPTDLPTTVVGDHWWREFTVHTIGAIEHALFDHKHARNEGAPIAQGFIAHAPLGPSR</sequence>
<dbReference type="InterPro" id="IPR029787">
    <property type="entry name" value="Nucleotide_cyclase"/>
</dbReference>